<sequence>MEIDIEAEKGRIDGMSQLELARLYRFTPPGHPYFDKTLPLYDYFKLKFHGFTPEISKAIGWEG</sequence>
<evidence type="ECO:0000313" key="1">
    <source>
        <dbReference type="EMBL" id="QJA63947.1"/>
    </source>
</evidence>
<accession>A0A6M3J431</accession>
<dbReference type="AlphaFoldDB" id="A0A6M3J431"/>
<protein>
    <submittedName>
        <fullName evidence="1">Uncharacterized protein</fullName>
    </submittedName>
</protein>
<gene>
    <name evidence="1" type="ORF">MM415B00565_0031</name>
</gene>
<name>A0A6M3J431_9ZZZZ</name>
<organism evidence="1">
    <name type="scientific">viral metagenome</name>
    <dbReference type="NCBI Taxonomy" id="1070528"/>
    <lineage>
        <taxon>unclassified sequences</taxon>
        <taxon>metagenomes</taxon>
        <taxon>organismal metagenomes</taxon>
    </lineage>
</organism>
<dbReference type="EMBL" id="MT141509">
    <property type="protein sequence ID" value="QJA63947.1"/>
    <property type="molecule type" value="Genomic_DNA"/>
</dbReference>
<reference evidence="1" key="1">
    <citation type="submission" date="2020-03" db="EMBL/GenBank/DDBJ databases">
        <title>The deep terrestrial virosphere.</title>
        <authorList>
            <person name="Holmfeldt K."/>
            <person name="Nilsson E."/>
            <person name="Simone D."/>
            <person name="Lopez-Fernandez M."/>
            <person name="Wu X."/>
            <person name="de Brujin I."/>
            <person name="Lundin D."/>
            <person name="Andersson A."/>
            <person name="Bertilsson S."/>
            <person name="Dopson M."/>
        </authorList>
    </citation>
    <scope>NUCLEOTIDE SEQUENCE</scope>
    <source>
        <strain evidence="1">MM415B00565</strain>
    </source>
</reference>
<proteinExistence type="predicted"/>